<accession>A0ABU3VQX4</accession>
<dbReference type="PANTHER" id="PTHR43861">
    <property type="entry name" value="TRANS-ACONITATE 2-METHYLTRANSFERASE-RELATED"/>
    <property type="match status" value="1"/>
</dbReference>
<dbReference type="EC" id="2.1.1.144" evidence="4"/>
<dbReference type="SUPFAM" id="SSF53335">
    <property type="entry name" value="S-adenosyl-L-methionine-dependent methyltransferases"/>
    <property type="match status" value="1"/>
</dbReference>
<reference evidence="4 5" key="1">
    <citation type="submission" date="2023-06" db="EMBL/GenBank/DDBJ databases">
        <title>Genome sequence of Methanimicrococcus sp. At1.</title>
        <authorList>
            <person name="Protasov E."/>
            <person name="Platt K."/>
            <person name="Poehlein A."/>
            <person name="Daniel R."/>
            <person name="Brune A."/>
        </authorList>
    </citation>
    <scope>NUCLEOTIDE SEQUENCE [LARGE SCALE GENOMIC DNA]</scope>
    <source>
        <strain evidence="4 5">At1</strain>
    </source>
</reference>
<dbReference type="InterPro" id="IPR029063">
    <property type="entry name" value="SAM-dependent_MTases_sf"/>
</dbReference>
<keyword evidence="1 4" id="KW-0489">Methyltransferase</keyword>
<dbReference type="Gene3D" id="3.40.50.150">
    <property type="entry name" value="Vaccinia Virus protein VP39"/>
    <property type="match status" value="1"/>
</dbReference>
<organism evidence="4 5">
    <name type="scientific">Methanimicrococcus hacksteinii</name>
    <dbReference type="NCBI Taxonomy" id="3028293"/>
    <lineage>
        <taxon>Archaea</taxon>
        <taxon>Methanobacteriati</taxon>
        <taxon>Methanobacteriota</taxon>
        <taxon>Stenosarchaea group</taxon>
        <taxon>Methanomicrobia</taxon>
        <taxon>Methanosarcinales</taxon>
        <taxon>Methanosarcinaceae</taxon>
        <taxon>Methanimicrococcus</taxon>
    </lineage>
</organism>
<feature type="domain" description="Methyltransferase" evidence="3">
    <location>
        <begin position="34"/>
        <end position="125"/>
    </location>
</feature>
<dbReference type="CDD" id="cd02440">
    <property type="entry name" value="AdoMet_MTases"/>
    <property type="match status" value="1"/>
</dbReference>
<name>A0ABU3VQX4_9EURY</name>
<dbReference type="Pfam" id="PF13649">
    <property type="entry name" value="Methyltransf_25"/>
    <property type="match status" value="1"/>
</dbReference>
<dbReference type="InterPro" id="IPR041698">
    <property type="entry name" value="Methyltransf_25"/>
</dbReference>
<evidence type="ECO:0000256" key="1">
    <source>
        <dbReference type="ARBA" id="ARBA00022603"/>
    </source>
</evidence>
<dbReference type="EMBL" id="JAWDKC010000022">
    <property type="protein sequence ID" value="MDV0445812.1"/>
    <property type="molecule type" value="Genomic_DNA"/>
</dbReference>
<protein>
    <submittedName>
        <fullName evidence="4">Trans-aconitate 2-methyltransferase</fullName>
        <ecNumber evidence="4">2.1.1.144</ecNumber>
    </submittedName>
</protein>
<keyword evidence="2 4" id="KW-0808">Transferase</keyword>
<dbReference type="RefSeq" id="WP_318786240.1">
    <property type="nucleotide sequence ID" value="NZ_JAWDKC010000022.1"/>
</dbReference>
<proteinExistence type="predicted"/>
<comment type="caution">
    <text evidence="4">The sequence shown here is derived from an EMBL/GenBank/DDBJ whole genome shotgun (WGS) entry which is preliminary data.</text>
</comment>
<dbReference type="PANTHER" id="PTHR43861:SF1">
    <property type="entry name" value="TRANS-ACONITATE 2-METHYLTRANSFERASE"/>
    <property type="match status" value="1"/>
</dbReference>
<evidence type="ECO:0000313" key="5">
    <source>
        <dbReference type="Proteomes" id="UP001272052"/>
    </source>
</evidence>
<dbReference type="GO" id="GO:0030798">
    <property type="term" value="F:trans-aconitate 2-methyltransferase activity"/>
    <property type="evidence" value="ECO:0007669"/>
    <property type="project" value="UniProtKB-EC"/>
</dbReference>
<dbReference type="Gene3D" id="1.10.150.290">
    <property type="entry name" value="S-adenosyl-L-methionine-dependent methyltransferases"/>
    <property type="match status" value="1"/>
</dbReference>
<dbReference type="InterPro" id="IPR023149">
    <property type="entry name" value="Trans_acon_MeTrfase_C"/>
</dbReference>
<dbReference type="GO" id="GO:0032259">
    <property type="term" value="P:methylation"/>
    <property type="evidence" value="ECO:0007669"/>
    <property type="project" value="UniProtKB-KW"/>
</dbReference>
<sequence>MKWDAGQYLKFEKERTQPSADLISRLFVPDPKKILDIGCGPGNSTKLLKNKYPNAEILGIDKSFEMIETAKKTHPDIEFKVADAVTDLKQIGSRYDIIFSNAAIQWMPNHEKLLPEMMALLNSGGILAVQTPLVYEAPMYKIIQNLISEPEWKNKFISPRVFYNLEPGRYYDLFSKTSTEFTMWETVYYHIMDSYEEIVEWYKGSGLRPYLEQLTAEDGEKFESEIRLQMERYYSKQEDGKILMRFPRLFFTVKSEDRK</sequence>
<dbReference type="Proteomes" id="UP001272052">
    <property type="component" value="Unassembled WGS sequence"/>
</dbReference>
<evidence type="ECO:0000256" key="2">
    <source>
        <dbReference type="ARBA" id="ARBA00022679"/>
    </source>
</evidence>
<evidence type="ECO:0000259" key="3">
    <source>
        <dbReference type="Pfam" id="PF13649"/>
    </source>
</evidence>
<keyword evidence="5" id="KW-1185">Reference proteome</keyword>
<gene>
    <name evidence="4" type="primary">tam</name>
    <name evidence="4" type="ORF">MmiAt1_14090</name>
</gene>
<evidence type="ECO:0000313" key="4">
    <source>
        <dbReference type="EMBL" id="MDV0445812.1"/>
    </source>
</evidence>